<evidence type="ECO:0000313" key="2">
    <source>
        <dbReference type="Proteomes" id="UP000230423"/>
    </source>
</evidence>
<dbReference type="EMBL" id="KZ352021">
    <property type="protein sequence ID" value="PIO62509.1"/>
    <property type="molecule type" value="Genomic_DNA"/>
</dbReference>
<name>A0A2G9TWV2_TELCI</name>
<reference evidence="1 2" key="1">
    <citation type="submission" date="2015-09" db="EMBL/GenBank/DDBJ databases">
        <title>Draft genome of the parasitic nematode Teladorsagia circumcincta isolate WARC Sus (inbred).</title>
        <authorList>
            <person name="Mitreva M."/>
        </authorList>
    </citation>
    <scope>NUCLEOTIDE SEQUENCE [LARGE SCALE GENOMIC DNA]</scope>
    <source>
        <strain evidence="1 2">S</strain>
    </source>
</reference>
<keyword evidence="2" id="KW-1185">Reference proteome</keyword>
<dbReference type="AlphaFoldDB" id="A0A2G9TWV2"/>
<gene>
    <name evidence="1" type="ORF">TELCIR_15929</name>
</gene>
<sequence length="68" mass="7343">MYYVKDILVGALQGKAVDHFQKKTSAEDVKKPADEPVVDDVEEEIGRVVLPGYTGYSDASTGSKPKAT</sequence>
<accession>A0A2G9TWV2</accession>
<evidence type="ECO:0000313" key="1">
    <source>
        <dbReference type="EMBL" id="PIO62509.1"/>
    </source>
</evidence>
<protein>
    <submittedName>
        <fullName evidence="1">Uncharacterized protein</fullName>
    </submittedName>
</protein>
<organism evidence="1 2">
    <name type="scientific">Teladorsagia circumcincta</name>
    <name type="common">Brown stomach worm</name>
    <name type="synonym">Ostertagia circumcincta</name>
    <dbReference type="NCBI Taxonomy" id="45464"/>
    <lineage>
        <taxon>Eukaryota</taxon>
        <taxon>Metazoa</taxon>
        <taxon>Ecdysozoa</taxon>
        <taxon>Nematoda</taxon>
        <taxon>Chromadorea</taxon>
        <taxon>Rhabditida</taxon>
        <taxon>Rhabditina</taxon>
        <taxon>Rhabditomorpha</taxon>
        <taxon>Strongyloidea</taxon>
        <taxon>Trichostrongylidae</taxon>
        <taxon>Teladorsagia</taxon>
    </lineage>
</organism>
<proteinExistence type="predicted"/>
<dbReference type="Proteomes" id="UP000230423">
    <property type="component" value="Unassembled WGS sequence"/>
</dbReference>